<gene>
    <name evidence="3" type="ORF">XD93_0430</name>
</gene>
<comment type="caution">
    <text evidence="3">The sequence shown here is derived from an EMBL/GenBank/DDBJ whole genome shotgun (WGS) entry which is preliminary data.</text>
</comment>
<dbReference type="CDD" id="cd00515">
    <property type="entry name" value="HAM1"/>
    <property type="match status" value="1"/>
</dbReference>
<evidence type="ECO:0008006" key="5">
    <source>
        <dbReference type="Google" id="ProtNLM"/>
    </source>
</evidence>
<comment type="similarity">
    <text evidence="1">Belongs to the HAM1 NTPase family.</text>
</comment>
<proteinExistence type="inferred from homology"/>
<dbReference type="GO" id="GO:0047429">
    <property type="term" value="F:nucleoside triphosphate diphosphatase activity"/>
    <property type="evidence" value="ECO:0007669"/>
    <property type="project" value="InterPro"/>
</dbReference>
<dbReference type="InterPro" id="IPR029001">
    <property type="entry name" value="ITPase-like_fam"/>
</dbReference>
<dbReference type="GO" id="GO:0009143">
    <property type="term" value="P:nucleoside triphosphate catabolic process"/>
    <property type="evidence" value="ECO:0007669"/>
    <property type="project" value="InterPro"/>
</dbReference>
<dbReference type="GO" id="GO:0005737">
    <property type="term" value="C:cytoplasm"/>
    <property type="evidence" value="ECO:0007669"/>
    <property type="project" value="TreeGrafter"/>
</dbReference>
<dbReference type="Proteomes" id="UP000053904">
    <property type="component" value="Unassembled WGS sequence"/>
</dbReference>
<reference evidence="4" key="1">
    <citation type="journal article" date="2015" name="MBio">
        <title>Genome-Resolved Metagenomic Analysis Reveals Roles for Candidate Phyla and Other Microbial Community Members in Biogeochemical Transformations in Oil Reservoirs.</title>
        <authorList>
            <person name="Hu P."/>
            <person name="Tom L."/>
            <person name="Singh A."/>
            <person name="Thomas B.C."/>
            <person name="Baker B.J."/>
            <person name="Piceno Y.M."/>
            <person name="Andersen G.L."/>
            <person name="Banfield J.F."/>
        </authorList>
    </citation>
    <scope>NUCLEOTIDE SEQUENCE [LARGE SCALE GENOMIC DNA]</scope>
</reference>
<dbReference type="Pfam" id="PF01725">
    <property type="entry name" value="Ham1p_like"/>
    <property type="match status" value="1"/>
</dbReference>
<dbReference type="EMBL" id="LGGO01000047">
    <property type="protein sequence ID" value="KUK77287.1"/>
    <property type="molecule type" value="Genomic_DNA"/>
</dbReference>
<dbReference type="SUPFAM" id="SSF52972">
    <property type="entry name" value="ITPase-like"/>
    <property type="match status" value="1"/>
</dbReference>
<dbReference type="InterPro" id="IPR002637">
    <property type="entry name" value="RdgB/HAM1"/>
</dbReference>
<name>A0A124FX90_9BACT</name>
<organism evidence="3 4">
    <name type="scientific">candidate division WS6 bacterium 34_10</name>
    <dbReference type="NCBI Taxonomy" id="1641389"/>
    <lineage>
        <taxon>Bacteria</taxon>
        <taxon>Candidatus Dojkabacteria</taxon>
    </lineage>
</organism>
<dbReference type="PANTHER" id="PTHR11067:SF9">
    <property type="entry name" value="INOSINE TRIPHOSPHATE PYROPHOSPHATASE"/>
    <property type="match status" value="1"/>
</dbReference>
<evidence type="ECO:0000313" key="4">
    <source>
        <dbReference type="Proteomes" id="UP000053904"/>
    </source>
</evidence>
<keyword evidence="2" id="KW-0378">Hydrolase</keyword>
<dbReference type="PANTHER" id="PTHR11067">
    <property type="entry name" value="INOSINE TRIPHOSPHATE PYROPHOSPHATASE/HAM1 PROTEIN"/>
    <property type="match status" value="1"/>
</dbReference>
<evidence type="ECO:0000256" key="2">
    <source>
        <dbReference type="ARBA" id="ARBA00022801"/>
    </source>
</evidence>
<dbReference type="Gene3D" id="3.90.950.10">
    <property type="match status" value="1"/>
</dbReference>
<dbReference type="AlphaFoldDB" id="A0A124FX90"/>
<evidence type="ECO:0000256" key="1">
    <source>
        <dbReference type="ARBA" id="ARBA00008023"/>
    </source>
</evidence>
<sequence>MKTITYITGNPRKIENAQKILKEYGINVVQEAMETPEIQADDPNDVARYSAKYASEKINKPVIKMDVGFHIKALNGFPGPYIKQVNNWFEPKQILHLLENQDNRECFFKDVICFASKEGESRCFIQETKGNIAKEVTGENGWGMDKIFIPDGFNKTLASMTDEERSQVWGKKHWEELADYLKSNL</sequence>
<accession>A0A124FX90</accession>
<protein>
    <recommendedName>
        <fullName evidence="5">Non-canonical purine NTP pyrophosphatase</fullName>
    </recommendedName>
</protein>
<evidence type="ECO:0000313" key="3">
    <source>
        <dbReference type="EMBL" id="KUK77287.1"/>
    </source>
</evidence>